<dbReference type="Pfam" id="PF20181">
    <property type="entry name" value="DUF6544"/>
    <property type="match status" value="1"/>
</dbReference>
<keyword evidence="3" id="KW-1185">Reference proteome</keyword>
<feature type="region of interest" description="Disordered" evidence="1">
    <location>
        <begin position="109"/>
        <end position="157"/>
    </location>
</feature>
<organism evidence="2 3">
    <name type="scientific">Ollibium composti</name>
    <dbReference type="NCBI Taxonomy" id="2675109"/>
    <lineage>
        <taxon>Bacteria</taxon>
        <taxon>Pseudomonadati</taxon>
        <taxon>Pseudomonadota</taxon>
        <taxon>Alphaproteobacteria</taxon>
        <taxon>Hyphomicrobiales</taxon>
        <taxon>Phyllobacteriaceae</taxon>
        <taxon>Ollibium</taxon>
    </lineage>
</organism>
<dbReference type="InterPro" id="IPR046674">
    <property type="entry name" value="DUF6544"/>
</dbReference>
<reference evidence="2 3" key="1">
    <citation type="submission" date="2019-04" db="EMBL/GenBank/DDBJ databases">
        <title>Mesorhizobium composti sp. nov., isolated from compost.</title>
        <authorList>
            <person name="Lin S.-Y."/>
            <person name="Hameed A."/>
            <person name="Hsieh Y.-T."/>
            <person name="Young C.-C."/>
        </authorList>
    </citation>
    <scope>NUCLEOTIDE SEQUENCE [LARGE SCALE GENOMIC DNA]</scope>
    <source>
        <strain evidence="2 3">CC-YTH430</strain>
    </source>
</reference>
<protein>
    <submittedName>
        <fullName evidence="2">Uncharacterized protein</fullName>
    </submittedName>
</protein>
<evidence type="ECO:0000256" key="1">
    <source>
        <dbReference type="SAM" id="MobiDB-lite"/>
    </source>
</evidence>
<feature type="compositionally biased region" description="Polar residues" evidence="1">
    <location>
        <begin position="147"/>
        <end position="157"/>
    </location>
</feature>
<evidence type="ECO:0000313" key="3">
    <source>
        <dbReference type="Proteomes" id="UP000306441"/>
    </source>
</evidence>
<proteinExistence type="predicted"/>
<evidence type="ECO:0000313" key="2">
    <source>
        <dbReference type="EMBL" id="THF55516.1"/>
    </source>
</evidence>
<comment type="caution">
    <text evidence="2">The sequence shown here is derived from an EMBL/GenBank/DDBJ whole genome shotgun (WGS) entry which is preliminary data.</text>
</comment>
<name>A0ABY2Q5Q0_9HYPH</name>
<dbReference type="EMBL" id="SSNY01000011">
    <property type="protein sequence ID" value="THF55516.1"/>
    <property type="molecule type" value="Genomic_DNA"/>
</dbReference>
<accession>A0ABY2Q5Q0</accession>
<gene>
    <name evidence="2" type="ORF">E6C48_17975</name>
</gene>
<sequence>MDRRNRSGLISVTDALKGGEPHLAVKALGWIPVASAPPDPQVVKGEMMRYLAELAWAPDAILQNPYLVWRVLDQDRLSVSLDSGSARAEIEIGLDREGRIFSVFAPDRPRKEGVASSNDLGAADFPTTEDMRADGYPSRAKWAGSCTEKNSSPGAEN</sequence>
<dbReference type="Proteomes" id="UP000306441">
    <property type="component" value="Unassembled WGS sequence"/>
</dbReference>